<dbReference type="Pfam" id="PF22007">
    <property type="entry name" value="DUF6930"/>
    <property type="match status" value="1"/>
</dbReference>
<evidence type="ECO:0000259" key="1">
    <source>
        <dbReference type="Pfam" id="PF22007"/>
    </source>
</evidence>
<organism evidence="3 4">
    <name type="scientific">Floridaenema evergladense BLCC-F167</name>
    <dbReference type="NCBI Taxonomy" id="3153639"/>
    <lineage>
        <taxon>Bacteria</taxon>
        <taxon>Bacillati</taxon>
        <taxon>Cyanobacteriota</taxon>
        <taxon>Cyanophyceae</taxon>
        <taxon>Oscillatoriophycideae</taxon>
        <taxon>Aerosakkonematales</taxon>
        <taxon>Aerosakkonemataceae</taxon>
        <taxon>Floridanema</taxon>
        <taxon>Floridanema evergladense</taxon>
    </lineage>
</organism>
<keyword evidence="4" id="KW-1185">Reference proteome</keyword>
<accession>A0ABV4WER2</accession>
<feature type="domain" description="DUF6930" evidence="1">
    <location>
        <begin position="8"/>
        <end position="131"/>
    </location>
</feature>
<comment type="caution">
    <text evidence="3">The sequence shown here is derived from an EMBL/GenBank/DDBJ whole genome shotgun (WGS) entry which is preliminary data.</text>
</comment>
<evidence type="ECO:0000313" key="4">
    <source>
        <dbReference type="Proteomes" id="UP001576780"/>
    </source>
</evidence>
<gene>
    <name evidence="3" type="ORF">ACE1CA_03480</name>
</gene>
<reference evidence="3 4" key="1">
    <citation type="submission" date="2024-09" db="EMBL/GenBank/DDBJ databases">
        <title>Floridaenema gen nov. (Aerosakkonemataceae, Aerosakkonematales ord. nov., Cyanobacteria) from benthic tropical and subtropical fresh waters, with the description of four new species.</title>
        <authorList>
            <person name="Moretto J.A."/>
            <person name="Berthold D.E."/>
            <person name="Lefler F.W."/>
            <person name="Huang I.-S."/>
            <person name="Laughinghouse H. IV."/>
        </authorList>
    </citation>
    <scope>NUCLEOTIDE SEQUENCE [LARGE SCALE GENOMIC DNA]</scope>
    <source>
        <strain evidence="3 4">BLCC-F167</strain>
    </source>
</reference>
<feature type="domain" description="DUF7309" evidence="2">
    <location>
        <begin position="148"/>
        <end position="247"/>
    </location>
</feature>
<sequence length="552" mass="63061">MTTFNRSTYRRLNNLNQIPSVWEGDRRHFSANVESDYDGQKECIVWVDGSQGVVRAMDVVSSEVGPEAIVRTLLRAMEYPQGPVKPGRPQKIVVRDREIQFYLRGILQDLGIAIEYVPNLPLIDELFREFEEDQNSQPPILPPQYAAQLMEVAEEIWHNAPWEILEEHQIIAIEINKWDIQTLYISILGMLGKEYGILLYRSLDSLKQFRASVLQQQDSSIEQLEEAFLKQDCLFITFERTEDLFEEYDEEDLDLADLSLSEVEPNFGNIHPLEGLRASLFEEEALTVFVALTALNRFLRQHRRQLSVDDIDDIPKINSNYRITLPQVSETNQVISVKVATLPEVTEELWEMANSQDLDDLEDEDDVFSPALRDDLIPPDSFVSIGMVTWEMMDDLRSHLHSNQINETLSKTGDGFPVILIQTSRPKALTLIQEIEAAGGLQTMFFNPGEDPFEDDVYDLGILQTKDGEMYLFGEFNQNDPIHKEALKKWDSRIKKTKGTCGLLIARGLKGASRGNPKLPDMMALFSAKYISHEEAGLGTLEKITITQFQLE</sequence>
<dbReference type="EMBL" id="JBHFNT010000037">
    <property type="protein sequence ID" value="MFB2833574.1"/>
    <property type="molecule type" value="Genomic_DNA"/>
</dbReference>
<dbReference type="InterPro" id="IPR055733">
    <property type="entry name" value="DUF7309"/>
</dbReference>
<dbReference type="RefSeq" id="WP_413276030.1">
    <property type="nucleotide sequence ID" value="NZ_JBHFNT010000037.1"/>
</dbReference>
<dbReference type="Proteomes" id="UP001576780">
    <property type="component" value="Unassembled WGS sequence"/>
</dbReference>
<dbReference type="Pfam" id="PF23988">
    <property type="entry name" value="DUF7309"/>
    <property type="match status" value="1"/>
</dbReference>
<evidence type="ECO:0000313" key="3">
    <source>
        <dbReference type="EMBL" id="MFB2833574.1"/>
    </source>
</evidence>
<protein>
    <submittedName>
        <fullName evidence="3">Uncharacterized protein</fullName>
    </submittedName>
</protein>
<evidence type="ECO:0000259" key="2">
    <source>
        <dbReference type="Pfam" id="PF23988"/>
    </source>
</evidence>
<proteinExistence type="predicted"/>
<dbReference type="InterPro" id="IPR054216">
    <property type="entry name" value="DUF6930"/>
</dbReference>
<name>A0ABV4WER2_9CYAN</name>